<name>E9J4F2_SOLIN</name>
<evidence type="ECO:0000256" key="1">
    <source>
        <dbReference type="SAM" id="Phobius"/>
    </source>
</evidence>
<gene>
    <name evidence="2" type="ORF">SINV_13920</name>
</gene>
<feature type="non-terminal residue" evidence="2">
    <location>
        <position position="502"/>
    </location>
</feature>
<keyword evidence="1" id="KW-0812">Transmembrane</keyword>
<organism>
    <name type="scientific">Solenopsis invicta</name>
    <name type="common">Red imported fire ant</name>
    <name type="synonym">Solenopsis wagneri</name>
    <dbReference type="NCBI Taxonomy" id="13686"/>
    <lineage>
        <taxon>Eukaryota</taxon>
        <taxon>Metazoa</taxon>
        <taxon>Ecdysozoa</taxon>
        <taxon>Arthropoda</taxon>
        <taxon>Hexapoda</taxon>
        <taxon>Insecta</taxon>
        <taxon>Pterygota</taxon>
        <taxon>Neoptera</taxon>
        <taxon>Endopterygota</taxon>
        <taxon>Hymenoptera</taxon>
        <taxon>Apocrita</taxon>
        <taxon>Aculeata</taxon>
        <taxon>Formicoidea</taxon>
        <taxon>Formicidae</taxon>
        <taxon>Myrmicinae</taxon>
        <taxon>Solenopsis</taxon>
    </lineage>
</organism>
<accession>E9J4F2</accession>
<dbReference type="AlphaFoldDB" id="E9J4F2"/>
<dbReference type="OMA" id="ENSEPEH"/>
<dbReference type="HOGENOM" id="CLU_042132_0_0_1"/>
<feature type="transmembrane region" description="Helical" evidence="1">
    <location>
        <begin position="405"/>
        <end position="430"/>
    </location>
</feature>
<protein>
    <recommendedName>
        <fullName evidence="3">SAM domain-containing protein</fullName>
    </recommendedName>
</protein>
<dbReference type="SUPFAM" id="SSF47769">
    <property type="entry name" value="SAM/Pointed domain"/>
    <property type="match status" value="1"/>
</dbReference>
<dbReference type="EMBL" id="GL768099">
    <property type="protein sequence ID" value="EFZ12301.1"/>
    <property type="molecule type" value="Genomic_DNA"/>
</dbReference>
<evidence type="ECO:0008006" key="3">
    <source>
        <dbReference type="Google" id="ProtNLM"/>
    </source>
</evidence>
<dbReference type="InterPro" id="IPR013761">
    <property type="entry name" value="SAM/pointed_sf"/>
</dbReference>
<dbReference type="CDD" id="cd09487">
    <property type="entry name" value="SAM_superfamily"/>
    <property type="match status" value="1"/>
</dbReference>
<evidence type="ECO:0000313" key="2">
    <source>
        <dbReference type="EMBL" id="EFZ12301.1"/>
    </source>
</evidence>
<dbReference type="Gene3D" id="1.10.150.50">
    <property type="entry name" value="Transcription Factor, Ets-1"/>
    <property type="match status" value="1"/>
</dbReference>
<keyword evidence="1" id="KW-1133">Transmembrane helix</keyword>
<proteinExistence type="predicted"/>
<reference evidence="2" key="1">
    <citation type="journal article" date="2011" name="Proc. Natl. Acad. Sci. U.S.A.">
        <title>The genome of the fire ant Solenopsis invicta.</title>
        <authorList>
            <person name="Wurm Y."/>
            <person name="Wang J."/>
            <person name="Riba-Grognuz O."/>
            <person name="Corona M."/>
            <person name="Nygaard S."/>
            <person name="Hunt B.G."/>
            <person name="Ingram K.K."/>
            <person name="Falquet L."/>
            <person name="Nipitwattanaphon M."/>
            <person name="Gotzek D."/>
            <person name="Dijkstra M.B."/>
            <person name="Oettler J."/>
            <person name="Comtesse F."/>
            <person name="Shih C.J."/>
            <person name="Wu W.J."/>
            <person name="Yang C.C."/>
            <person name="Thomas J."/>
            <person name="Beaudoing E."/>
            <person name="Pradervand S."/>
            <person name="Flegel V."/>
            <person name="Cook E.D."/>
            <person name="Fabbretti R."/>
            <person name="Stockinger H."/>
            <person name="Long L."/>
            <person name="Farmerie W.G."/>
            <person name="Oakey J."/>
            <person name="Boomsma J.J."/>
            <person name="Pamilo P."/>
            <person name="Yi S.V."/>
            <person name="Heinze J."/>
            <person name="Goodisman M.A."/>
            <person name="Farinelli L."/>
            <person name="Harshman K."/>
            <person name="Hulo N."/>
            <person name="Cerutti L."/>
            <person name="Xenarios I."/>
            <person name="Shoemaker D."/>
            <person name="Keller L."/>
        </authorList>
    </citation>
    <scope>NUCLEOTIDE SEQUENCE [LARGE SCALE GENOMIC DNA]</scope>
</reference>
<sequence>MSDLIEDLLRKWGLSQYIEKFKDEQVDEQAFLHMPDSMIKELIPSVGHRFSFLTNRKIFLESINETSSVANNSIVDTNIEESENEIINNVLTQQSESEDNVSTVLSRTSELDDISIASSSSMDTCFYRKKNLRNLLSESGTGKKLLTQTRLTPSDRNNLCKIIIEKLLSKSIKIKTEEFQDWATEIVNLFKYEKISTYFVPSNAKLKRFAHGKLWDKYNNVKKLIIKHKKACKEDNVEITPENNNDCEEALIALRAIQPEDINIEKLWKETFTRRNRGTSIRNYFEEYPILKTAIGATLIDFQLETKTDTLTFQQKWPDIAPYIRLLAEKTEVCPTLCEVTNDVPVETLSLLMLPYLLKPSNVKTGNKKRWKPSKIETAESFIFRVSNIADLEPKLHKRKDKLEAYGLTLQPMVVAVGSILNLTSFYVIINDIKYTSTSLMNAIDLCFKIFFALDATYPADSEIVWYFLQQYIYGITNKKYHRNFISVETTWHDVEQLMLTR</sequence>
<keyword evidence="1" id="KW-0472">Membrane</keyword>